<dbReference type="PANTHER" id="PTHR42085">
    <property type="entry name" value="F-BOX DOMAIN-CONTAINING PROTEIN"/>
    <property type="match status" value="1"/>
</dbReference>
<organism evidence="1 2">
    <name type="scientific">Bimuria novae-zelandiae CBS 107.79</name>
    <dbReference type="NCBI Taxonomy" id="1447943"/>
    <lineage>
        <taxon>Eukaryota</taxon>
        <taxon>Fungi</taxon>
        <taxon>Dikarya</taxon>
        <taxon>Ascomycota</taxon>
        <taxon>Pezizomycotina</taxon>
        <taxon>Dothideomycetes</taxon>
        <taxon>Pleosporomycetidae</taxon>
        <taxon>Pleosporales</taxon>
        <taxon>Massarineae</taxon>
        <taxon>Didymosphaeriaceae</taxon>
        <taxon>Bimuria</taxon>
    </lineage>
</organism>
<dbReference type="PANTHER" id="PTHR42085:SF2">
    <property type="entry name" value="F-BOX DOMAIN-CONTAINING PROTEIN"/>
    <property type="match status" value="1"/>
</dbReference>
<evidence type="ECO:0000313" key="1">
    <source>
        <dbReference type="EMBL" id="KAF1978132.1"/>
    </source>
</evidence>
<dbReference type="OrthoDB" id="62952at2759"/>
<dbReference type="EMBL" id="ML976661">
    <property type="protein sequence ID" value="KAF1978132.1"/>
    <property type="molecule type" value="Genomic_DNA"/>
</dbReference>
<accession>A0A6A5VR30</accession>
<dbReference type="AlphaFoldDB" id="A0A6A5VR30"/>
<protein>
    <submittedName>
        <fullName evidence="1">Uncharacterized protein</fullName>
    </submittedName>
</protein>
<gene>
    <name evidence="1" type="ORF">BU23DRAFT_550227</name>
</gene>
<sequence length="138" mass="15074">MPPELRLMIYENLLVAEKAAPVAGKDRPTPKTTLGLSILRVNRQIHDEAAAVLYNRNTIRITPPAGPVASAATIPPRYRHLVRNLSVEVLHCPDTPSLGWHASTEPLGTAENREVATYRAFSFLLSPFLASPIDGTRG</sequence>
<dbReference type="InterPro" id="IPR038883">
    <property type="entry name" value="AN11006-like"/>
</dbReference>
<dbReference type="Proteomes" id="UP000800036">
    <property type="component" value="Unassembled WGS sequence"/>
</dbReference>
<keyword evidence="2" id="KW-1185">Reference proteome</keyword>
<evidence type="ECO:0000313" key="2">
    <source>
        <dbReference type="Proteomes" id="UP000800036"/>
    </source>
</evidence>
<reference evidence="1" key="1">
    <citation type="journal article" date="2020" name="Stud. Mycol.">
        <title>101 Dothideomycetes genomes: a test case for predicting lifestyles and emergence of pathogens.</title>
        <authorList>
            <person name="Haridas S."/>
            <person name="Albert R."/>
            <person name="Binder M."/>
            <person name="Bloem J."/>
            <person name="Labutti K."/>
            <person name="Salamov A."/>
            <person name="Andreopoulos B."/>
            <person name="Baker S."/>
            <person name="Barry K."/>
            <person name="Bills G."/>
            <person name="Bluhm B."/>
            <person name="Cannon C."/>
            <person name="Castanera R."/>
            <person name="Culley D."/>
            <person name="Daum C."/>
            <person name="Ezra D."/>
            <person name="Gonzalez J."/>
            <person name="Henrissat B."/>
            <person name="Kuo A."/>
            <person name="Liang C."/>
            <person name="Lipzen A."/>
            <person name="Lutzoni F."/>
            <person name="Magnuson J."/>
            <person name="Mondo S."/>
            <person name="Nolan M."/>
            <person name="Ohm R."/>
            <person name="Pangilinan J."/>
            <person name="Park H.-J."/>
            <person name="Ramirez L."/>
            <person name="Alfaro M."/>
            <person name="Sun H."/>
            <person name="Tritt A."/>
            <person name="Yoshinaga Y."/>
            <person name="Zwiers L.-H."/>
            <person name="Turgeon B."/>
            <person name="Goodwin S."/>
            <person name="Spatafora J."/>
            <person name="Crous P."/>
            <person name="Grigoriev I."/>
        </authorList>
    </citation>
    <scope>NUCLEOTIDE SEQUENCE</scope>
    <source>
        <strain evidence="1">CBS 107.79</strain>
    </source>
</reference>
<name>A0A6A5VR30_9PLEO</name>
<proteinExistence type="predicted"/>